<feature type="region of interest" description="Disordered" evidence="1">
    <location>
        <begin position="38"/>
        <end position="104"/>
    </location>
</feature>
<feature type="compositionally biased region" description="Low complexity" evidence="1">
    <location>
        <begin position="71"/>
        <end position="81"/>
    </location>
</feature>
<sequence>MCGTGVAGYTPSTTLAAHILRTGVMPWQDWHAMRMRRRRTRKVATTPREPTVARGEGVQAARQLPGRRGRALLLAAASQRGTPRNSRAARLPETLKSGRCNVLS</sequence>
<name>A0ABN9WGJ5_9DINO</name>
<dbReference type="Proteomes" id="UP001189429">
    <property type="component" value="Unassembled WGS sequence"/>
</dbReference>
<evidence type="ECO:0000313" key="3">
    <source>
        <dbReference type="Proteomes" id="UP001189429"/>
    </source>
</evidence>
<evidence type="ECO:0000313" key="2">
    <source>
        <dbReference type="EMBL" id="CAK0885552.1"/>
    </source>
</evidence>
<dbReference type="EMBL" id="CAUYUJ010018686">
    <property type="protein sequence ID" value="CAK0885552.1"/>
    <property type="molecule type" value="Genomic_DNA"/>
</dbReference>
<protein>
    <submittedName>
        <fullName evidence="2">Uncharacterized protein</fullName>
    </submittedName>
</protein>
<gene>
    <name evidence="2" type="ORF">PCOR1329_LOCUS67146</name>
</gene>
<evidence type="ECO:0000256" key="1">
    <source>
        <dbReference type="SAM" id="MobiDB-lite"/>
    </source>
</evidence>
<organism evidence="2 3">
    <name type="scientific">Prorocentrum cordatum</name>
    <dbReference type="NCBI Taxonomy" id="2364126"/>
    <lineage>
        <taxon>Eukaryota</taxon>
        <taxon>Sar</taxon>
        <taxon>Alveolata</taxon>
        <taxon>Dinophyceae</taxon>
        <taxon>Prorocentrales</taxon>
        <taxon>Prorocentraceae</taxon>
        <taxon>Prorocentrum</taxon>
    </lineage>
</organism>
<keyword evidence="3" id="KW-1185">Reference proteome</keyword>
<reference evidence="2" key="1">
    <citation type="submission" date="2023-10" db="EMBL/GenBank/DDBJ databases">
        <authorList>
            <person name="Chen Y."/>
            <person name="Shah S."/>
            <person name="Dougan E. K."/>
            <person name="Thang M."/>
            <person name="Chan C."/>
        </authorList>
    </citation>
    <scope>NUCLEOTIDE SEQUENCE [LARGE SCALE GENOMIC DNA]</scope>
</reference>
<accession>A0ABN9WGJ5</accession>
<comment type="caution">
    <text evidence="2">The sequence shown here is derived from an EMBL/GenBank/DDBJ whole genome shotgun (WGS) entry which is preliminary data.</text>
</comment>
<proteinExistence type="predicted"/>